<evidence type="ECO:0000313" key="2">
    <source>
        <dbReference type="EMBL" id="SEN55675.1"/>
    </source>
</evidence>
<keyword evidence="3" id="KW-1185">Reference proteome</keyword>
<dbReference type="Proteomes" id="UP000181951">
    <property type="component" value="Unassembled WGS sequence"/>
</dbReference>
<proteinExistence type="predicted"/>
<keyword evidence="1" id="KW-0472">Membrane</keyword>
<dbReference type="STRING" id="310780.SAMN05216267_1006244"/>
<name>A0A1H8HHQ7_9ACTN</name>
<evidence type="ECO:0000256" key="1">
    <source>
        <dbReference type="SAM" id="Phobius"/>
    </source>
</evidence>
<protein>
    <submittedName>
        <fullName evidence="2">Pilus assembly protein Flp/PilA</fullName>
    </submittedName>
</protein>
<gene>
    <name evidence="2" type="ORF">SAMN05216267_1006244</name>
</gene>
<evidence type="ECO:0000313" key="3">
    <source>
        <dbReference type="Proteomes" id="UP000181951"/>
    </source>
</evidence>
<sequence>MGRTVMKRWALRLHVAMATRRRDAGQTSIEYLGIAVVIVVIIGVLAGTTSIGDTILSAILDKIKAIAGG</sequence>
<organism evidence="2 3">
    <name type="scientific">Actinacidiphila rubida</name>
    <dbReference type="NCBI Taxonomy" id="310780"/>
    <lineage>
        <taxon>Bacteria</taxon>
        <taxon>Bacillati</taxon>
        <taxon>Actinomycetota</taxon>
        <taxon>Actinomycetes</taxon>
        <taxon>Kitasatosporales</taxon>
        <taxon>Streptomycetaceae</taxon>
        <taxon>Actinacidiphila</taxon>
    </lineage>
</organism>
<dbReference type="EMBL" id="FODD01000006">
    <property type="protein sequence ID" value="SEN55675.1"/>
    <property type="molecule type" value="Genomic_DNA"/>
</dbReference>
<keyword evidence="1" id="KW-1133">Transmembrane helix</keyword>
<accession>A0A1H8HHQ7</accession>
<keyword evidence="1" id="KW-0812">Transmembrane</keyword>
<feature type="transmembrane region" description="Helical" evidence="1">
    <location>
        <begin position="29"/>
        <end position="51"/>
    </location>
</feature>
<dbReference type="AlphaFoldDB" id="A0A1H8HHQ7"/>
<reference evidence="2 3" key="1">
    <citation type="submission" date="2016-10" db="EMBL/GenBank/DDBJ databases">
        <authorList>
            <person name="de Groot N.N."/>
        </authorList>
    </citation>
    <scope>NUCLEOTIDE SEQUENCE [LARGE SCALE GENOMIC DNA]</scope>
    <source>
        <strain evidence="2 3">CGMCC 4.2026</strain>
    </source>
</reference>